<dbReference type="Pfam" id="PF13808">
    <property type="entry name" value="DDE_Tnp_1_assoc"/>
    <property type="match status" value="1"/>
</dbReference>
<reference evidence="2 3" key="1">
    <citation type="submission" date="2011-06" db="EMBL/GenBank/DDBJ databases">
        <title>The draft genome of Thiorhodococcus drewsii AZ1.</title>
        <authorList>
            <consortium name="US DOE Joint Genome Institute (JGI-PGF)"/>
            <person name="Lucas S."/>
            <person name="Han J."/>
            <person name="Lapidus A."/>
            <person name="Cheng J.-F."/>
            <person name="Goodwin L."/>
            <person name="Pitluck S."/>
            <person name="Peters L."/>
            <person name="Land M.L."/>
            <person name="Hauser L."/>
            <person name="Vogl K."/>
            <person name="Liu Z."/>
            <person name="Imhoff J."/>
            <person name="Thiel V."/>
            <person name="Frigaard N.-U."/>
            <person name="Bryant D.A."/>
            <person name="Woyke T.J."/>
        </authorList>
    </citation>
    <scope>NUCLEOTIDE SEQUENCE [LARGE SCALE GENOMIC DNA]</scope>
    <source>
        <strain evidence="2 3">AZ1</strain>
    </source>
</reference>
<evidence type="ECO:0000313" key="2">
    <source>
        <dbReference type="EMBL" id="EGV27457.1"/>
    </source>
</evidence>
<gene>
    <name evidence="2" type="ORF">ThidrDRAFT_4730</name>
</gene>
<dbReference type="EMBL" id="AFWT01000135">
    <property type="protein sequence ID" value="EGV27457.1"/>
    <property type="molecule type" value="Genomic_DNA"/>
</dbReference>
<dbReference type="AlphaFoldDB" id="G2E8W6"/>
<feature type="domain" description="H repeat-associated protein N-terminal" evidence="1">
    <location>
        <begin position="12"/>
        <end position="51"/>
    </location>
</feature>
<dbReference type="OrthoDB" id="8001376at2"/>
<proteinExistence type="predicted"/>
<evidence type="ECO:0000259" key="1">
    <source>
        <dbReference type="Pfam" id="PF13808"/>
    </source>
</evidence>
<comment type="caution">
    <text evidence="2">The sequence shown here is derived from an EMBL/GenBank/DDBJ whole genome shotgun (WGS) entry which is preliminary data.</text>
</comment>
<keyword evidence="3" id="KW-1185">Reference proteome</keyword>
<evidence type="ECO:0000313" key="3">
    <source>
        <dbReference type="Proteomes" id="UP000004200"/>
    </source>
</evidence>
<organism evidence="2 3">
    <name type="scientific">Thiorhodococcus drewsii AZ1</name>
    <dbReference type="NCBI Taxonomy" id="765913"/>
    <lineage>
        <taxon>Bacteria</taxon>
        <taxon>Pseudomonadati</taxon>
        <taxon>Pseudomonadota</taxon>
        <taxon>Gammaproteobacteria</taxon>
        <taxon>Chromatiales</taxon>
        <taxon>Chromatiaceae</taxon>
        <taxon>Thiorhodococcus</taxon>
    </lineage>
</organism>
<name>G2E8W6_9GAMM</name>
<protein>
    <recommendedName>
        <fullName evidence="1">H repeat-associated protein N-terminal domain-containing protein</fullName>
    </recommendedName>
</protein>
<accession>G2E8W6</accession>
<dbReference type="RefSeq" id="WP_007043440.1">
    <property type="nucleotide sequence ID" value="NZ_AFWT01000135.1"/>
</dbReference>
<dbReference type="Proteomes" id="UP000004200">
    <property type="component" value="Unassembled WGS sequence"/>
</dbReference>
<dbReference type="InterPro" id="IPR032806">
    <property type="entry name" value="YbfD_N"/>
</dbReference>
<sequence>MPEMPSDRSLLAHFSALEDPRCTIKQRHRLNDMIAIAITGVLCGADGWPSVSG</sequence>
<dbReference type="STRING" id="765913.ThidrDRAFT_4730"/>